<feature type="domain" description="CorA-like transporter" evidence="2">
    <location>
        <begin position="41"/>
        <end position="144"/>
    </location>
</feature>
<evidence type="ECO:0000259" key="2">
    <source>
        <dbReference type="Pfam" id="PF26616"/>
    </source>
</evidence>
<protein>
    <recommendedName>
        <fullName evidence="2">CorA-like transporter domain-containing protein</fullName>
    </recommendedName>
</protein>
<feature type="transmembrane region" description="Helical" evidence="1">
    <location>
        <begin position="275"/>
        <end position="300"/>
    </location>
</feature>
<dbReference type="OrthoDB" id="5396681at2759"/>
<name>A0A6A6CST8_ZASCE</name>
<dbReference type="InterPro" id="IPR058257">
    <property type="entry name" value="CorA-like_dom"/>
</dbReference>
<dbReference type="Pfam" id="PF26616">
    <property type="entry name" value="CorA-like"/>
    <property type="match status" value="1"/>
</dbReference>
<dbReference type="EMBL" id="ML993590">
    <property type="protein sequence ID" value="KAF2168536.1"/>
    <property type="molecule type" value="Genomic_DNA"/>
</dbReference>
<gene>
    <name evidence="3" type="ORF">M409DRAFT_21286</name>
</gene>
<evidence type="ECO:0000313" key="4">
    <source>
        <dbReference type="Proteomes" id="UP000799537"/>
    </source>
</evidence>
<dbReference type="Proteomes" id="UP000799537">
    <property type="component" value="Unassembled WGS sequence"/>
</dbReference>
<evidence type="ECO:0000256" key="1">
    <source>
        <dbReference type="SAM" id="Phobius"/>
    </source>
</evidence>
<accession>A0A6A6CST8</accession>
<dbReference type="GeneID" id="54559060"/>
<keyword evidence="1" id="KW-1133">Transmembrane helix</keyword>
<keyword evidence="4" id="KW-1185">Reference proteome</keyword>
<keyword evidence="1" id="KW-0812">Transmembrane</keyword>
<organism evidence="3 4">
    <name type="scientific">Zasmidium cellare ATCC 36951</name>
    <dbReference type="NCBI Taxonomy" id="1080233"/>
    <lineage>
        <taxon>Eukaryota</taxon>
        <taxon>Fungi</taxon>
        <taxon>Dikarya</taxon>
        <taxon>Ascomycota</taxon>
        <taxon>Pezizomycotina</taxon>
        <taxon>Dothideomycetes</taxon>
        <taxon>Dothideomycetidae</taxon>
        <taxon>Mycosphaerellales</taxon>
        <taxon>Mycosphaerellaceae</taxon>
        <taxon>Zasmidium</taxon>
    </lineage>
</organism>
<proteinExistence type="predicted"/>
<dbReference type="RefSeq" id="XP_033669425.1">
    <property type="nucleotide sequence ID" value="XM_033805788.1"/>
</dbReference>
<dbReference type="AlphaFoldDB" id="A0A6A6CST8"/>
<sequence length="329" mass="37420">MKEHDVRPEFFDVVSSFYHKTLNIEEALSLPLQVFLDTNSLEYMYVIKYPEENLRVGEEPWSIRQMAIYHQVRLQDRRSTIIMLTPCPTTVARTRLTHWVKTGQLPTASMGNVFEPSRILLTCYLDNWRSYMKYYESKTEQLSIRMLNIGLKTPNGVSTSDLADINYIESRLTPAQAVLTSIIKLCDDLETMTAEVKTLLPDAADAQWPRTLSNSRAKLIAFRSNSSVLLRKTANISQMLNSILTFRSQEIMKEQSERVLFLTTSTVDDSATVRVITAITLVFLSFTVVAAVMAMPLFYLDDSSRLVVSSSLWIYIAVAVPLTVVTLAY</sequence>
<reference evidence="3" key="1">
    <citation type="journal article" date="2020" name="Stud. Mycol.">
        <title>101 Dothideomycetes genomes: a test case for predicting lifestyles and emergence of pathogens.</title>
        <authorList>
            <person name="Haridas S."/>
            <person name="Albert R."/>
            <person name="Binder M."/>
            <person name="Bloem J."/>
            <person name="Labutti K."/>
            <person name="Salamov A."/>
            <person name="Andreopoulos B."/>
            <person name="Baker S."/>
            <person name="Barry K."/>
            <person name="Bills G."/>
            <person name="Bluhm B."/>
            <person name="Cannon C."/>
            <person name="Castanera R."/>
            <person name="Culley D."/>
            <person name="Daum C."/>
            <person name="Ezra D."/>
            <person name="Gonzalez J."/>
            <person name="Henrissat B."/>
            <person name="Kuo A."/>
            <person name="Liang C."/>
            <person name="Lipzen A."/>
            <person name="Lutzoni F."/>
            <person name="Magnuson J."/>
            <person name="Mondo S."/>
            <person name="Nolan M."/>
            <person name="Ohm R."/>
            <person name="Pangilinan J."/>
            <person name="Park H.-J."/>
            <person name="Ramirez L."/>
            <person name="Alfaro M."/>
            <person name="Sun H."/>
            <person name="Tritt A."/>
            <person name="Yoshinaga Y."/>
            <person name="Zwiers L.-H."/>
            <person name="Turgeon B."/>
            <person name="Goodwin S."/>
            <person name="Spatafora J."/>
            <person name="Crous P."/>
            <person name="Grigoriev I."/>
        </authorList>
    </citation>
    <scope>NUCLEOTIDE SEQUENCE</scope>
    <source>
        <strain evidence="3">ATCC 36951</strain>
    </source>
</reference>
<feature type="transmembrane region" description="Helical" evidence="1">
    <location>
        <begin position="312"/>
        <end position="328"/>
    </location>
</feature>
<keyword evidence="1" id="KW-0472">Membrane</keyword>
<evidence type="ECO:0000313" key="3">
    <source>
        <dbReference type="EMBL" id="KAF2168536.1"/>
    </source>
</evidence>